<dbReference type="SUPFAM" id="SSF57997">
    <property type="entry name" value="Tropomyosin"/>
    <property type="match status" value="1"/>
</dbReference>
<organism evidence="2 3">
    <name type="scientific">Caldibacillus thermoamylovorans</name>
    <dbReference type="NCBI Taxonomy" id="35841"/>
    <lineage>
        <taxon>Bacteria</taxon>
        <taxon>Bacillati</taxon>
        <taxon>Bacillota</taxon>
        <taxon>Bacilli</taxon>
        <taxon>Bacillales</taxon>
        <taxon>Bacillaceae</taxon>
        <taxon>Caldibacillus</taxon>
    </lineage>
</organism>
<feature type="coiled-coil region" evidence="1">
    <location>
        <begin position="360"/>
        <end position="463"/>
    </location>
</feature>
<dbReference type="RefSeq" id="WP_034768880.1">
    <property type="nucleotide sequence ID" value="NZ_CCRF01000038.1"/>
</dbReference>
<dbReference type="PANTHER" id="PTHR19269">
    <property type="entry name" value="TROPOMYOSIN"/>
    <property type="match status" value="1"/>
</dbReference>
<proteinExistence type="predicted"/>
<reference evidence="2 3" key="1">
    <citation type="submission" date="2014-07" db="EMBL/GenBank/DDBJ databases">
        <authorList>
            <person name="Wibberg Daniel"/>
        </authorList>
    </citation>
    <scope>NUCLEOTIDE SEQUENCE [LARGE SCALE GENOMIC DNA]</scope>
</reference>
<gene>
    <name evidence="2" type="ORF">BT1A1_1101</name>
</gene>
<feature type="coiled-coil region" evidence="1">
    <location>
        <begin position="949"/>
        <end position="1007"/>
    </location>
</feature>
<feature type="coiled-coil region" evidence="1">
    <location>
        <begin position="1039"/>
        <end position="1094"/>
    </location>
</feature>
<keyword evidence="3" id="KW-1185">Reference proteome</keyword>
<evidence type="ECO:0008006" key="4">
    <source>
        <dbReference type="Google" id="ProtNLM"/>
    </source>
</evidence>
<evidence type="ECO:0000313" key="2">
    <source>
        <dbReference type="EMBL" id="CEE00933.1"/>
    </source>
</evidence>
<dbReference type="Proteomes" id="UP000040576">
    <property type="component" value="Unassembled WGS sequence"/>
</dbReference>
<name>A0A090IX01_9BACI</name>
<evidence type="ECO:0000256" key="1">
    <source>
        <dbReference type="SAM" id="Coils"/>
    </source>
</evidence>
<keyword evidence="1" id="KW-0175">Coiled coil</keyword>
<accession>A0A090IX01</accession>
<feature type="coiled-coil region" evidence="1">
    <location>
        <begin position="488"/>
        <end position="550"/>
    </location>
</feature>
<evidence type="ECO:0000313" key="3">
    <source>
        <dbReference type="Proteomes" id="UP000040576"/>
    </source>
</evidence>
<sequence>MPAISKIRLTNVVYEEGKKRYNDELFFFDGYNGAILLENGGGKTVFIQTVLQAIIPHTDLAERKIKNTLVLENAPAHIAIEWLINERPRRYVVTAVTLFTTKDGLDSLRYVYEYGAGDAHSIEEMPFVREGKNGKRPAEKGEMQDYYSGMRDRNFLARTFSTIKEYRKFIEEQYHIIAEEWDSIVKINSSEGGVEAFFDDCKSTNQLFDRLLIPTVENSIAGHDPKMFADMFEKRHESLKQYKKLKETIEENKRIQAELEKYVATFEKLHIAKLAYDKTKQRAKGIWEEIQMQKSNMNEEHHGMMQTLAEWQSAYDHYQVKKASYQIAIEKSKFTALEKEYEEVYANFSQREEELANVNRDYYSLKLAKLKLELKNYQDELTMIEKEIEKLDQTEELEDLEIQLEEAKRSLLGYFVETMDEIKKEISQVQYELNPIQEQIEVIQKQLDEAGKLESEKQKETAAIENQIRTRQTDLAKLEQLLLANPKQQKVESEYKLWQDRYQFLDEEVIRLTGELKQLEHEQKEISKIIDELKTEREQVQNSLNLIENDRERIDYEQRILIEKLSLLRPGWSSLESIYDLEKSIFSRLEESIDILSKEKKELLYKERIAYRLVDDYGKQQLFFSDSYIDSHIKSWKNQFDYLLTGVEYLQTLDEHEYEKKCSYPLWSLTLITTNKSKPALQEKLQMSAEQLHFPIQVMTLEEAATVDIMTDDVHTWVIPLHWQKGMNEEAFDHWKTEIKERAKVATDTREAKEQELKKWETGLRDFQQFITMYPFEKVQLLDESRSEHTGKIDEMSRKIKNEEEKSAICQEKGKQITETISEYKEEMQGLERNLERAMEYFQYVREIEEAKKKEKQLLDELENIQRKMTRWNRQLTDYQMQEKSLVERKRDLESSLRFYENLDEYRAVRSYSPIFTGESKLAIQEKMNTIQLKLQKISKSYGEWKARRENAIQNINRVQLDMDELRKEQSQLNEEQVFPSDGEQLMENTRRLMVQLAKEVKRLDKMKTEKLAAKEGQKGKWQLTIDQFQRNYPDVEIVEFTEATLDEEKDRLAQEKRDLDEKKQFIDTQLSRIQKEIQSINEAEREMDRFIEKHHFDAPNIEATPLNADERMAFTYHRKPSVQSIIRELESARENVDGENKNVGNGKQTFRQFCQTISDFKMRKMAENGVDFKDTYDELLEFQRNMVKRIEIAINYANESIRKEDAALQAFINQIHTHLTTIVEELREIPRKTKVKVGDDWKTIYSFSIPEWEEEEGKKRIRDYIEWILTQLESERYVKPDGSQDDMKIRKDIEMWLQSKQLLQNVMKNEAMKVSCRKVTNENKVTTRSYSWEQSNVWSGGEKWSKNMTLFLGILNYVAEKKKQNRPNTKLHRAVILDNPFGKASSDHVLSPVFFVAEQLGFQIITLTAHAEGKFLQDYFPIIYSCRLRESNDNNKQVMTKEQWLHRAYFQDHDPVVIERLGQTEQLSLFDM</sequence>
<feature type="coiled-coil region" evidence="1">
    <location>
        <begin position="786"/>
        <end position="882"/>
    </location>
</feature>
<dbReference type="EMBL" id="CCRF01000038">
    <property type="protein sequence ID" value="CEE00933.1"/>
    <property type="molecule type" value="Genomic_DNA"/>
</dbReference>
<protein>
    <recommendedName>
        <fullName evidence="4">Chromosome segregation ATPase</fullName>
    </recommendedName>
</protein>